<feature type="transmembrane region" description="Helical" evidence="1">
    <location>
        <begin position="304"/>
        <end position="326"/>
    </location>
</feature>
<protein>
    <submittedName>
        <fullName evidence="2">Uncharacterized protein</fullName>
    </submittedName>
</protein>
<organism evidence="2 3">
    <name type="scientific">Silvania hatchlandensis</name>
    <dbReference type="NCBI Taxonomy" id="2926469"/>
    <lineage>
        <taxon>Bacteria</taxon>
        <taxon>Pseudomonadati</taxon>
        <taxon>Pseudomonadota</taxon>
        <taxon>Gammaproteobacteria</taxon>
        <taxon>Enterobacterales</taxon>
        <taxon>Enterobacteriaceae</taxon>
        <taxon>Silvania</taxon>
    </lineage>
</organism>
<gene>
    <name evidence="2" type="ORF">M8014_19880</name>
</gene>
<evidence type="ECO:0000313" key="2">
    <source>
        <dbReference type="EMBL" id="MCU6666600.1"/>
    </source>
</evidence>
<comment type="caution">
    <text evidence="2">The sequence shown here is derived from an EMBL/GenBank/DDBJ whole genome shotgun (WGS) entry which is preliminary data.</text>
</comment>
<dbReference type="Proteomes" id="UP001063816">
    <property type="component" value="Unassembled WGS sequence"/>
</dbReference>
<proteinExistence type="predicted"/>
<keyword evidence="1" id="KW-0812">Transmembrane</keyword>
<accession>A0A9J6Q4I4</accession>
<reference evidence="2" key="1">
    <citation type="submission" date="2022-05" db="EMBL/GenBank/DDBJ databases">
        <title>Description of a novel species of Leclercia; Leclercia tamurae and the Proposal for a Novel Genus Silvania gen. nov. Containing Two Novel Species Silvania hatchlandensis sp. nov. and Silvania confinis sp. nov. Isolated from the Rhizosphere of Oak.</title>
        <authorList>
            <person name="Maddock D.W."/>
            <person name="Brady C.L."/>
            <person name="Denman S."/>
            <person name="Arnold D."/>
        </authorList>
    </citation>
    <scope>NUCLEOTIDE SEQUENCE</scope>
    <source>
        <strain evidence="2">H19S6</strain>
    </source>
</reference>
<feature type="transmembrane region" description="Helical" evidence="1">
    <location>
        <begin position="397"/>
        <end position="418"/>
    </location>
</feature>
<keyword evidence="1" id="KW-1133">Transmembrane helix</keyword>
<feature type="transmembrane region" description="Helical" evidence="1">
    <location>
        <begin position="199"/>
        <end position="220"/>
    </location>
</feature>
<dbReference type="EMBL" id="JAMGZK010000054">
    <property type="protein sequence ID" value="MCU6666600.1"/>
    <property type="molecule type" value="Genomic_DNA"/>
</dbReference>
<feature type="transmembrane region" description="Helical" evidence="1">
    <location>
        <begin position="7"/>
        <end position="26"/>
    </location>
</feature>
<feature type="transmembrane region" description="Helical" evidence="1">
    <location>
        <begin position="124"/>
        <end position="145"/>
    </location>
</feature>
<keyword evidence="3" id="KW-1185">Reference proteome</keyword>
<feature type="transmembrane region" description="Helical" evidence="1">
    <location>
        <begin position="227"/>
        <end position="244"/>
    </location>
</feature>
<feature type="transmembrane region" description="Helical" evidence="1">
    <location>
        <begin position="151"/>
        <end position="169"/>
    </location>
</feature>
<sequence length="587" mass="66492">MKKESRGVAFIAIFLSLLFVIMGLGYSHSYNPGFFPDEFAHMGYVIDVIKYNFPNYNDGHIYSSNKLNYLNHPALYYVIVGELVTLLHLQDLFAHVGRYVNMMISMIIITMTCRMIYKITRSLLATFIGGSLLLVIPMFVISGSAINNDQINVLGCTLVIYGLTGLLCIDKKNTPLTADIFLICVGGIIASLSKATGSLAIVCLFFSVTLFNSTILLKVIKKITPKQWLIIVLSILIVVIYFSYMHKVYGRFYPAPQGNPATWYFIENPYTQKLALLEFIDVFLKRNWFSLTTPYGHVIIIDSAIRVGVLNAILVALGAMSSYLIVRKILTNDSDLNATFCFAMAYIMFFIIYLFTIRQLHLNTGYLGAMQARYFFGFLPVFSLVMAKAISSLKSKAVTITIFLLMITGLAVSTYPALIKMTNPQMWQSTKVIEQPLFNTEYGPLTQGRKFEQKILAESNYISGAELKLTTFARKNQGPLTIELFNALGEVLARDVVKMETFKDNEYVWFNLSHARLIKGHIYTLRLTCNECNKDNAITWWTVKKEIELPVFLFSRFGPDRENQYSKGEAYVDGLPIGGSFTFRLYF</sequence>
<evidence type="ECO:0000256" key="1">
    <source>
        <dbReference type="SAM" id="Phobius"/>
    </source>
</evidence>
<feature type="transmembrane region" description="Helical" evidence="1">
    <location>
        <begin position="176"/>
        <end position="193"/>
    </location>
</feature>
<feature type="transmembrane region" description="Helical" evidence="1">
    <location>
        <begin position="338"/>
        <end position="360"/>
    </location>
</feature>
<dbReference type="RefSeq" id="WP_271284103.1">
    <property type="nucleotide sequence ID" value="NZ_JAMGZK010000054.1"/>
</dbReference>
<dbReference type="AlphaFoldDB" id="A0A9J6Q4I4"/>
<name>A0A9J6Q4I4_9ENTR</name>
<evidence type="ECO:0000313" key="3">
    <source>
        <dbReference type="Proteomes" id="UP001063816"/>
    </source>
</evidence>
<keyword evidence="1" id="KW-0472">Membrane</keyword>
<feature type="transmembrane region" description="Helical" evidence="1">
    <location>
        <begin position="372"/>
        <end position="390"/>
    </location>
</feature>